<evidence type="ECO:0000256" key="1">
    <source>
        <dbReference type="ARBA" id="ARBA00001946"/>
    </source>
</evidence>
<dbReference type="InterPro" id="IPR046945">
    <property type="entry name" value="RHMD-like"/>
</dbReference>
<dbReference type="Gene3D" id="3.20.20.120">
    <property type="entry name" value="Enolase-like C-terminal domain"/>
    <property type="match status" value="1"/>
</dbReference>
<proteinExistence type="predicted"/>
<reference evidence="5" key="2">
    <citation type="submission" date="2020-09" db="EMBL/GenBank/DDBJ databases">
        <authorList>
            <person name="Sun Q."/>
            <person name="Zhou Y."/>
        </authorList>
    </citation>
    <scope>NUCLEOTIDE SEQUENCE</scope>
    <source>
        <strain evidence="5">CGMCC 4.7306</strain>
    </source>
</reference>
<comment type="caution">
    <text evidence="5">The sequence shown here is derived from an EMBL/GenBank/DDBJ whole genome shotgun (WGS) entry which is preliminary data.</text>
</comment>
<evidence type="ECO:0000256" key="2">
    <source>
        <dbReference type="ARBA" id="ARBA00022723"/>
    </source>
</evidence>
<evidence type="ECO:0000256" key="3">
    <source>
        <dbReference type="ARBA" id="ARBA00022842"/>
    </source>
</evidence>
<dbReference type="SFLD" id="SFLDG00179">
    <property type="entry name" value="mandelate_racemase"/>
    <property type="match status" value="1"/>
</dbReference>
<dbReference type="GO" id="GO:0016052">
    <property type="term" value="P:carbohydrate catabolic process"/>
    <property type="evidence" value="ECO:0007669"/>
    <property type="project" value="TreeGrafter"/>
</dbReference>
<dbReference type="SFLD" id="SFLDS00001">
    <property type="entry name" value="Enolase"/>
    <property type="match status" value="1"/>
</dbReference>
<keyword evidence="2" id="KW-0479">Metal-binding</keyword>
<comment type="cofactor">
    <cofactor evidence="1">
        <name>Mg(2+)</name>
        <dbReference type="ChEBI" id="CHEBI:18420"/>
    </cofactor>
</comment>
<dbReference type="InterPro" id="IPR036849">
    <property type="entry name" value="Enolase-like_C_sf"/>
</dbReference>
<dbReference type="AlphaFoldDB" id="A0A917S1I5"/>
<dbReference type="RefSeq" id="WP_188893898.1">
    <property type="nucleotide sequence ID" value="NZ_BMMZ01000002.1"/>
</dbReference>
<dbReference type="SUPFAM" id="SSF51604">
    <property type="entry name" value="Enolase C-terminal domain-like"/>
    <property type="match status" value="1"/>
</dbReference>
<gene>
    <name evidence="5" type="ORF">GCM10011575_07900</name>
</gene>
<dbReference type="InterPro" id="IPR013341">
    <property type="entry name" value="Mandelate_racemase_N_dom"/>
</dbReference>
<dbReference type="SUPFAM" id="SSF54826">
    <property type="entry name" value="Enolase N-terminal domain-like"/>
    <property type="match status" value="1"/>
</dbReference>
<evidence type="ECO:0000313" key="5">
    <source>
        <dbReference type="EMBL" id="GGL52071.1"/>
    </source>
</evidence>
<dbReference type="Pfam" id="PF02746">
    <property type="entry name" value="MR_MLE_N"/>
    <property type="match status" value="1"/>
</dbReference>
<dbReference type="GO" id="GO:0016836">
    <property type="term" value="F:hydro-lyase activity"/>
    <property type="evidence" value="ECO:0007669"/>
    <property type="project" value="TreeGrafter"/>
</dbReference>
<keyword evidence="3" id="KW-0460">Magnesium</keyword>
<dbReference type="Gene3D" id="3.30.390.10">
    <property type="entry name" value="Enolase-like, N-terminal domain"/>
    <property type="match status" value="1"/>
</dbReference>
<keyword evidence="6" id="KW-1185">Reference proteome</keyword>
<reference evidence="5" key="1">
    <citation type="journal article" date="2014" name="Int. J. Syst. Evol. Microbiol.">
        <title>Complete genome sequence of Corynebacterium casei LMG S-19264T (=DSM 44701T), isolated from a smear-ripened cheese.</title>
        <authorList>
            <consortium name="US DOE Joint Genome Institute (JGI-PGF)"/>
            <person name="Walter F."/>
            <person name="Albersmeier A."/>
            <person name="Kalinowski J."/>
            <person name="Ruckert C."/>
        </authorList>
    </citation>
    <scope>NUCLEOTIDE SEQUENCE</scope>
    <source>
        <strain evidence="5">CGMCC 4.7306</strain>
    </source>
</reference>
<sequence length="366" mass="39119">MSPVAPTVRSTRAAAYRVPTAGPEADGTLAWDSTTIVVVRLEAGDVHGLGWTYADAACVPLINDLLAPVIKDLPVSAVPRAWQAMQQRIRNLGRPGLVSCALSAVDVALWDAASRWLEIPVADLLGRCRDQVDVYGSGGFTSYDDDQLVEQVHNWTDGQQLGRIKIKIGESWGSRQTEDVRRVSLVRNAVGGRVELFVDANGGYAVGQARRMADALADLGVTWFEEPVSSDDLAGLATVRSSTMVDIAAGEYGYDLAYFARMAPVVDCLQIDVTRCGGYTEWLRAAAVAAAGGLEVSAHCAPNLSAHAGAAIPNFRHIEWFVDHDRIESELFDGCLDPHGGSVTVPSTGAGHGLTFRAEAAEPYTI</sequence>
<feature type="domain" description="Mandelate racemase/muconate lactonizing enzyme C-terminal" evidence="4">
    <location>
        <begin position="145"/>
        <end position="246"/>
    </location>
</feature>
<dbReference type="InterPro" id="IPR013342">
    <property type="entry name" value="Mandelate_racemase_C"/>
</dbReference>
<dbReference type="PANTHER" id="PTHR13794:SF58">
    <property type="entry name" value="MITOCHONDRIAL ENOLASE SUPERFAMILY MEMBER 1"/>
    <property type="match status" value="1"/>
</dbReference>
<dbReference type="InterPro" id="IPR029017">
    <property type="entry name" value="Enolase-like_N"/>
</dbReference>
<organism evidence="5 6">
    <name type="scientific">Microlunatus endophyticus</name>
    <dbReference type="NCBI Taxonomy" id="1716077"/>
    <lineage>
        <taxon>Bacteria</taxon>
        <taxon>Bacillati</taxon>
        <taxon>Actinomycetota</taxon>
        <taxon>Actinomycetes</taxon>
        <taxon>Propionibacteriales</taxon>
        <taxon>Propionibacteriaceae</taxon>
        <taxon>Microlunatus</taxon>
    </lineage>
</organism>
<dbReference type="PANTHER" id="PTHR13794">
    <property type="entry name" value="ENOLASE SUPERFAMILY, MANDELATE RACEMASE"/>
    <property type="match status" value="1"/>
</dbReference>
<evidence type="ECO:0000313" key="6">
    <source>
        <dbReference type="Proteomes" id="UP000613840"/>
    </source>
</evidence>
<name>A0A917S1I5_9ACTN</name>
<accession>A0A917S1I5</accession>
<dbReference type="EMBL" id="BMMZ01000002">
    <property type="protein sequence ID" value="GGL52071.1"/>
    <property type="molecule type" value="Genomic_DNA"/>
</dbReference>
<evidence type="ECO:0000259" key="4">
    <source>
        <dbReference type="SMART" id="SM00922"/>
    </source>
</evidence>
<dbReference type="SMART" id="SM00922">
    <property type="entry name" value="MR_MLE"/>
    <property type="match status" value="1"/>
</dbReference>
<dbReference type="GO" id="GO:0000287">
    <property type="term" value="F:magnesium ion binding"/>
    <property type="evidence" value="ECO:0007669"/>
    <property type="project" value="TreeGrafter"/>
</dbReference>
<dbReference type="InterPro" id="IPR029065">
    <property type="entry name" value="Enolase_C-like"/>
</dbReference>
<dbReference type="Proteomes" id="UP000613840">
    <property type="component" value="Unassembled WGS sequence"/>
</dbReference>
<protein>
    <submittedName>
        <fullName evidence="5">Mandelate racemase</fullName>
    </submittedName>
</protein>
<dbReference type="Pfam" id="PF13378">
    <property type="entry name" value="MR_MLE_C"/>
    <property type="match status" value="1"/>
</dbReference>